<feature type="domain" description="Right handed beta helix" evidence="5">
    <location>
        <begin position="463"/>
        <end position="560"/>
    </location>
</feature>
<dbReference type="EMBL" id="CP061800">
    <property type="protein sequence ID" value="QTA91072.1"/>
    <property type="molecule type" value="Genomic_DNA"/>
</dbReference>
<dbReference type="InterPro" id="IPR039448">
    <property type="entry name" value="Beta_helix"/>
</dbReference>
<evidence type="ECO:0000259" key="4">
    <source>
        <dbReference type="Pfam" id="PF13205"/>
    </source>
</evidence>
<dbReference type="InterPro" id="IPR011047">
    <property type="entry name" value="Quinoprotein_ADH-like_sf"/>
</dbReference>
<feature type="domain" description="SbsA Ig-like" evidence="4">
    <location>
        <begin position="3080"/>
        <end position="3184"/>
    </location>
</feature>
<dbReference type="Pfam" id="PF13205">
    <property type="entry name" value="Big_5"/>
    <property type="match status" value="11"/>
</dbReference>
<dbReference type="InterPro" id="IPR018391">
    <property type="entry name" value="PQQ_b-propeller_rpt"/>
</dbReference>
<name>A0A975BST5_9BACT</name>
<dbReference type="InterPro" id="IPR059226">
    <property type="entry name" value="Choice_anch_Q_dom"/>
</dbReference>
<feature type="domain" description="Bacterial repeat" evidence="6">
    <location>
        <begin position="1375"/>
        <end position="1424"/>
    </location>
</feature>
<gene>
    <name evidence="7" type="ORF">dnm_071370</name>
</gene>
<keyword evidence="1" id="KW-0732">Signal</keyword>
<organism evidence="7 8">
    <name type="scientific">Desulfonema magnum</name>
    <dbReference type="NCBI Taxonomy" id="45655"/>
    <lineage>
        <taxon>Bacteria</taxon>
        <taxon>Pseudomonadati</taxon>
        <taxon>Thermodesulfobacteriota</taxon>
        <taxon>Desulfobacteria</taxon>
        <taxon>Desulfobacterales</taxon>
        <taxon>Desulfococcaceae</taxon>
        <taxon>Desulfonema</taxon>
    </lineage>
</organism>
<feature type="domain" description="SbsA Ig-like" evidence="4">
    <location>
        <begin position="2753"/>
        <end position="2857"/>
    </location>
</feature>
<feature type="transmembrane region" description="Helical" evidence="3">
    <location>
        <begin position="37"/>
        <end position="56"/>
    </location>
</feature>
<dbReference type="SUPFAM" id="SSF51126">
    <property type="entry name" value="Pectin lyase-like"/>
    <property type="match status" value="2"/>
</dbReference>
<feature type="domain" description="SbsA Ig-like" evidence="4">
    <location>
        <begin position="2317"/>
        <end position="2421"/>
    </location>
</feature>
<dbReference type="InterPro" id="IPR014755">
    <property type="entry name" value="Cu-Rt/internalin_Ig-like"/>
</dbReference>
<feature type="domain" description="Bacterial repeat" evidence="6">
    <location>
        <begin position="840"/>
        <end position="917"/>
    </location>
</feature>
<dbReference type="SUPFAM" id="SSF48239">
    <property type="entry name" value="Terpenoid cyclases/Protein prenyltransferases"/>
    <property type="match status" value="1"/>
</dbReference>
<feature type="domain" description="Bacterial repeat" evidence="6">
    <location>
        <begin position="1907"/>
        <end position="1984"/>
    </location>
</feature>
<feature type="domain" description="SbsA Ig-like" evidence="4">
    <location>
        <begin position="2862"/>
        <end position="2966"/>
    </location>
</feature>
<dbReference type="InterPro" id="IPR012334">
    <property type="entry name" value="Pectin_lyas_fold"/>
</dbReference>
<protein>
    <submittedName>
        <fullName evidence="7">Immunoglobulin repeat-containing protein</fullName>
    </submittedName>
</protein>
<accession>A0A975BST5</accession>
<feature type="domain" description="SbsA Ig-like" evidence="4">
    <location>
        <begin position="1987"/>
        <end position="2092"/>
    </location>
</feature>
<dbReference type="Gene3D" id="2.160.20.10">
    <property type="entry name" value="Single-stranded right-handed beta-helix, Pectin lyase-like"/>
    <property type="match status" value="3"/>
</dbReference>
<evidence type="ECO:0000259" key="6">
    <source>
        <dbReference type="Pfam" id="PF18998"/>
    </source>
</evidence>
<sequence length="3573" mass="387061">MKLETGVQIYSFQFQIFSFQFPVSNFKEVRQMMKRNITTAIVIVLLVLGGSIFGNAQTDKIYYVSADRANDLGDGLSWETAKKTIQSAIDSASGGDEVWVTQGIYHETITLKQNVSIFGGFINEESQKEQRGGNFSTIDASGLPAPNHVVTGADNATIDGFIITGGKANGTTFPDNSGGGMFNNSVSPVVIRCIFTGNSAETGAGMFNEKSSPQVTNCLFYLNTAENGGGMYNLSSSSPSVTNCTFSKNSVTVAGGGIYNTDVSSPMITNCILWDNTAVSSGNEIYNAVGSTPNVRYSNIRGWPNGVGNIDSNPMFADAPSNDFHLSPGSPCIDAGTSDAVPSRDFEGDERHDDPDTPNTGVGKPPSTVNYYDIGADEFVSSPVSDTYYMDITNGDNAYDGTSADTPWKTLHYAISRINEKAAGTYTLRIRPGTYNIENGEQDAELIITQNNLTIEGTEDVVISGSAGGEIFDGIKIAASNVTIRNLAITGFTEYYKSGINITGSENIISGCSIYNNWSGITIQPESKGNIIRNNCNIYNNTDAGVIIDGSSDNQIHDNRRSASSDIRLPDRGVHDNGLEWSAGIKIINGAANNSVYDNDIYWSGIAEHPQPYGILIKDAGTGNVISDNAIYGHKGEESYGINVENSALDIKRNVIHDNYKGIYVSTNKSFETFRIWNNLIYDPSGIQQFGIYFSDSSELGGAPLIYHNTIVGGGDSGIYIEGGTPDIKYNIIGQFANAGINVGGGEPIIEYNDVYGNETNYSGADEENLSNTNISADPLFKDAGNNDYHLKNDSPCLDTIPQAATNPVKKDADNNDRPFGDGYDMGCYESQEIVQYTLTVTISHEERGAVTADVGITCSGSLCTGVYNSGTDVTLTASPTEGYQFTYWKTETSGDFSNPATITIDADKTVVAVFNPEISGWTQINSNGLGNPDNHGVSTMAVYNNSLYMGTANSADGFEILKYDSGTDVLSMKTGGIGNLGNTEAASMAVYKEKLYVGTTNSVTGAEVWEYDGQDNWNQVNTRGFGDSGNTSAATMAVYDDFLYVGTENKEQGAGIWKYDGTAWTRTDTFWRSDNERAETMAVYNGKLYVGTRNTLNGAEVWTYGENQSWSTGNPNHESVSAMAVYNGFLYTGSLNTTEGAGIWKYDGSDWTQVITPNLSDSKNISADTMVAHGDYLYLGSWNPDGDEVREYDGTSFKQINLNAFGNYYNDGGLKAMAVYDGNLYVGTWNSVQGTELWAYKLPAVSPVQHTLTVSVPERGGKITECGTENGECRITCPEDCSEIYDADTAVTLTASPETGYQFDHWEDVNTSEILGTSEAFILTMDSNKDVKAVFKQQYFLNVLISPNKEWGSVSGDNISCPDDCDEAYDATAPPATVTLTATPKDGYLFEHWEWQDGTLSESNPIQITMDSNKAVDAVFTKKTEGSISGHVYEKDGTTSVPNVYIWVEDYETGEWKGEGSTDENGAYLISDLSPGTYRVGMASDFCASDAPYVLEFYKDEYDYEQAGMVSVIPSENTPNIDFTLIRIQPRETPEAAIRHGLAWLSKIQNPDGSWGTLYALAKTALAVLLFEEYALDQGYESPLSPSYVYNSQVRTGLRYLFLHAHTINISNQPAGNPDTDGNGIGIYFDLPEQEEDENDDAESYVIYNTSIAMMAIAASSEIRDMLTDIPDSFLKEWTYKKVIQNTADYLAWAQTDTGKGRGGWRYEPSDNEAGESDQSNSGWAAIGLAYAQERFGITIPDFVRSELNLWIDFIQDDVDGDDNDGGSYYTDAWDASDDINILETGNLLQQMAFVGDTAETPRVKDAIDYLRRHWQDTESDAGWRKCPSGYHAAYTVMKGLNALHVDYIADSIDWFRDFKNALLSEQTSEGWWPMCCWDDGEIILSSEWAMLTLMRPRVTVKFALSVSISDEDGGTISGSGISCPGDCSETYFSGTPVTLTAKHKPGYLFDHWKIQDGILTDDSNPITIVMDSDRAVRAVFVPETDTTPPSVSSVSPRDNQNEIPLDTEIVITFSEPVDISTIIMDSSFVISDDSGNKTDGTLTYNNTNTSAIFKPVGLCYGTTYIATITRDVKDLAQNTLEAPYEWSFTTLSEPDTTRPEVISTEPADNAEDVAVEIKKISVVFSEPMDASAITSKSFFVSDASGDKIDGEVRYNDKNMTAKFKPAAVLNYETTYKVKLTTDVKDLAGNSLKNAFKWSFTTVSEPDTTRPEVVSAGPSNNTEDVSLNTQITAVFSEPMNASGITSETFSVFESSGNLVEGAINYDDATMTAIFKPVALNYDTTYVVTIRTDVRDLAGNALKEIYEWSFSTLPEPDTEPPVITSVSPENGAENVSLNTKITVTFSEPINASAITSGNFSVSDDSGNAIGGTLIYDNATMTAIFRPIALNYDTTYVATIRTDLRDLAGNPLQDVSEWSFSTLPEPDTEPPVITSVSPENGAENVSLNKEITVTFSEPINASAITSETFSVSDESDNAIGGTPVYDHANMTAAFQPAALDYDTAYTVTVGPGVTDLAGNPLRDVSEWSFSTLPEPDTEPPVITSVSPENGAENVSLNTDIVATFSEPINASTITSGSFSVSDDSGNAIDGTLAYDHANMTAAFQPAALDYDTAYTVTIGPGVTDLAGNSLQDVFEWSFSTLPEPDTEPPVITSVSPENGAENVSLNTNITVTFSEPMNPSAITSGSFSVSDDSGNAIGGTPAYDHANMTATFQPAALDYDTAYTVTIGPGVTDLAGNSLQDVFEWSFSTLPEPDTEPPVITSVSPENSAENVSLNTNITVTFSEPMNPSAITSGSFSVSDDSGNAIGGTPAYDHANMTAAFQPAALDYDTAYTVTIGPGVTDLAGNSLQDVFEWSFSTLPEPDTEPPVITSVSPENGAENVSLNTNITVTFSEPMNPSAITSGSFSVSDDSGNAIGGTPAYDHANMTATFRPVALDYETAYTVTIGPGVTDLAGNPLRDVSEWSFSTLPEPDTEPPVITSVSPENGAENVLLNTKITVTFSEPMNPSAITSGSFSVSDDSGNAIGGTPAYDHANMTATFRPVALDYETAYTVTIGPGVTDLAGNPLKDIFEWSFVTITEPDITPPEIRFVSPDNDADNVELDTKITVAFSEPVDSSSITNETFSVSDDSGNAVGGTPDYDHANMTATFQPAALDYDTAYTVIITTDVKDLDGNAVEADYLWSFTTIGEPFNSPPYIPFGVIPENEAGFETGPVTLESGIFSDIEGDSHIETHWLVRRADRKCHSSEDDDSFDHIATMGDLTRHTVTGLSAGLKYVWKVGYKDSGSENISWSEERTFKIGDETDINMQIAPGSQLSDYRMLSFSLWPNDPASMSVLGDDMGGIYDRDNFRIGTYDALSGGYIECGENMMIEPGKSYWFLARNGLNITTRGISVSTRHDIDVSLRYNPVTGNGWNMIACPNNADYYWEDVEVIAYNADNNVIYGPAAISDLPEFNNYIIKKLWEWEGGSYNPNTSLMKKKQGYWVKVKKENVYLRFPASFQVKHGIQNRIKHMISNFQFSIFNFQFPRQAIAESDESPPMPLTGLNVSVKKENGDTKTSATVGCFIDTVFGDSSAD</sequence>
<evidence type="ECO:0000256" key="1">
    <source>
        <dbReference type="ARBA" id="ARBA00022729"/>
    </source>
</evidence>
<feature type="compositionally biased region" description="Basic and acidic residues" evidence="2">
    <location>
        <begin position="342"/>
        <end position="355"/>
    </location>
</feature>
<dbReference type="Proteomes" id="UP000663722">
    <property type="component" value="Chromosome"/>
</dbReference>
<evidence type="ECO:0000259" key="5">
    <source>
        <dbReference type="Pfam" id="PF13229"/>
    </source>
</evidence>
<feature type="domain" description="Right handed beta helix" evidence="5">
    <location>
        <begin position="614"/>
        <end position="759"/>
    </location>
</feature>
<evidence type="ECO:0000313" key="7">
    <source>
        <dbReference type="EMBL" id="QTA91072.1"/>
    </source>
</evidence>
<dbReference type="InterPro" id="IPR008930">
    <property type="entry name" value="Terpenoid_cyclase/PrenylTrfase"/>
</dbReference>
<dbReference type="NCBIfam" id="NF041518">
    <property type="entry name" value="choice_anch_Q"/>
    <property type="match status" value="1"/>
</dbReference>
<feature type="domain" description="Right handed beta helix" evidence="5">
    <location>
        <begin position="150"/>
        <end position="311"/>
    </location>
</feature>
<keyword evidence="8" id="KW-1185">Reference proteome</keyword>
<keyword evidence="3" id="KW-0472">Membrane</keyword>
<dbReference type="Pfam" id="PF18998">
    <property type="entry name" value="Flg_new_2"/>
    <property type="match status" value="4"/>
</dbReference>
<dbReference type="SMART" id="SM00564">
    <property type="entry name" value="PQQ"/>
    <property type="match status" value="5"/>
</dbReference>
<reference evidence="7" key="1">
    <citation type="journal article" date="2021" name="Microb. Physiol.">
        <title>Proteogenomic Insights into the Physiology of Marine, Sulfate-Reducing, Filamentous Desulfonema limicola and Desulfonema magnum.</title>
        <authorList>
            <person name="Schnaars V."/>
            <person name="Wohlbrand L."/>
            <person name="Scheve S."/>
            <person name="Hinrichs C."/>
            <person name="Reinhardt R."/>
            <person name="Rabus R."/>
        </authorList>
    </citation>
    <scope>NUCLEOTIDE SEQUENCE</scope>
    <source>
        <strain evidence="7">4be13</strain>
    </source>
</reference>
<feature type="domain" description="SbsA Ig-like" evidence="4">
    <location>
        <begin position="2208"/>
        <end position="2312"/>
    </location>
</feature>
<dbReference type="SUPFAM" id="SSF50998">
    <property type="entry name" value="Quinoprotein alcohol dehydrogenase-like"/>
    <property type="match status" value="1"/>
</dbReference>
<dbReference type="Gene3D" id="2.60.40.1220">
    <property type="match status" value="11"/>
</dbReference>
<dbReference type="InterPro" id="IPR044060">
    <property type="entry name" value="Bacterial_rp_domain"/>
</dbReference>
<evidence type="ECO:0000256" key="2">
    <source>
        <dbReference type="SAM" id="MobiDB-lite"/>
    </source>
</evidence>
<dbReference type="Pfam" id="PF13229">
    <property type="entry name" value="Beta_helix"/>
    <property type="match status" value="3"/>
</dbReference>
<feature type="domain" description="SbsA Ig-like" evidence="4">
    <location>
        <begin position="2097"/>
        <end position="2203"/>
    </location>
</feature>
<proteinExistence type="predicted"/>
<feature type="domain" description="SbsA Ig-like" evidence="4">
    <location>
        <begin position="2971"/>
        <end position="3075"/>
    </location>
</feature>
<keyword evidence="3" id="KW-1133">Transmembrane helix</keyword>
<dbReference type="SUPFAM" id="SSF49478">
    <property type="entry name" value="Cna protein B-type domain"/>
    <property type="match status" value="1"/>
</dbReference>
<dbReference type="InterPro" id="IPR011050">
    <property type="entry name" value="Pectin_lyase_fold/virulence"/>
</dbReference>
<dbReference type="KEGG" id="dmm:dnm_071370"/>
<feature type="domain" description="SbsA Ig-like" evidence="4">
    <location>
        <begin position="2426"/>
        <end position="2530"/>
    </location>
</feature>
<keyword evidence="3" id="KW-0812">Transmembrane</keyword>
<dbReference type="InterPro" id="IPR032812">
    <property type="entry name" value="SbsA_Ig"/>
</dbReference>
<feature type="region of interest" description="Disordered" evidence="2">
    <location>
        <begin position="327"/>
        <end position="368"/>
    </location>
</feature>
<evidence type="ECO:0000313" key="8">
    <source>
        <dbReference type="Proteomes" id="UP000663722"/>
    </source>
</evidence>
<feature type="domain" description="SbsA Ig-like" evidence="4">
    <location>
        <begin position="2535"/>
        <end position="2639"/>
    </location>
</feature>
<feature type="domain" description="Bacterial repeat" evidence="6">
    <location>
        <begin position="1276"/>
        <end position="1338"/>
    </location>
</feature>
<evidence type="ECO:0000256" key="3">
    <source>
        <dbReference type="SAM" id="Phobius"/>
    </source>
</evidence>
<dbReference type="SMART" id="SM00710">
    <property type="entry name" value="PbH1"/>
    <property type="match status" value="12"/>
</dbReference>
<dbReference type="InterPro" id="IPR006626">
    <property type="entry name" value="PbH1"/>
</dbReference>
<feature type="domain" description="SbsA Ig-like" evidence="4">
    <location>
        <begin position="2644"/>
        <end position="2748"/>
    </location>
</feature>